<evidence type="ECO:0000313" key="8">
    <source>
        <dbReference type="Proteomes" id="UP000028542"/>
    </source>
</evidence>
<dbReference type="AlphaFoldDB" id="A0A084J884"/>
<dbReference type="EC" id="6.3.4.15" evidence="5"/>
<evidence type="ECO:0000256" key="4">
    <source>
        <dbReference type="ARBA" id="ARBA00023267"/>
    </source>
</evidence>
<dbReference type="InterPro" id="IPR004143">
    <property type="entry name" value="BPL_LPL_catalytic"/>
</dbReference>
<accession>A0A084J884</accession>
<dbReference type="GO" id="GO:0009249">
    <property type="term" value="P:protein lipoylation"/>
    <property type="evidence" value="ECO:0007669"/>
    <property type="project" value="UniProtKB-ARBA"/>
</dbReference>
<dbReference type="GO" id="GO:0003677">
    <property type="term" value="F:DNA binding"/>
    <property type="evidence" value="ECO:0007669"/>
    <property type="project" value="UniProtKB-UniRule"/>
</dbReference>
<dbReference type="Gene3D" id="1.10.10.10">
    <property type="entry name" value="Winged helix-like DNA-binding domain superfamily/Winged helix DNA-binding domain"/>
    <property type="match status" value="1"/>
</dbReference>
<dbReference type="InterPro" id="IPR013196">
    <property type="entry name" value="HTH_11"/>
</dbReference>
<dbReference type="Pfam" id="PF02237">
    <property type="entry name" value="BPL_C"/>
    <property type="match status" value="1"/>
</dbReference>
<dbReference type="eggNOG" id="COG0340">
    <property type="taxonomic scope" value="Bacteria"/>
</dbReference>
<comment type="caution">
    <text evidence="7">The sequence shown here is derived from an EMBL/GenBank/DDBJ whole genome shotgun (WGS) entry which is preliminary data.</text>
</comment>
<protein>
    <recommendedName>
        <fullName evidence="5">Bifunctional ligase/repressor BirA</fullName>
    </recommendedName>
    <alternativeName>
        <fullName evidence="5">Biotin--[acetyl-CoA-carboxylase] ligase</fullName>
        <ecNumber evidence="5">6.3.4.15</ecNumber>
    </alternativeName>
    <alternativeName>
        <fullName evidence="5">Biotin--protein ligase</fullName>
    </alternativeName>
    <alternativeName>
        <fullName evidence="5">Biotin-[acetyl-CoA carboxylase] synthetase</fullName>
    </alternativeName>
</protein>
<dbReference type="RefSeq" id="WP_035135083.1">
    <property type="nucleotide sequence ID" value="NZ_JPMD01000041.1"/>
</dbReference>
<keyword evidence="2 5" id="KW-0547">Nucleotide-binding</keyword>
<dbReference type="Pfam" id="PF03099">
    <property type="entry name" value="BPL_LplA_LipB"/>
    <property type="match status" value="1"/>
</dbReference>
<feature type="binding site" evidence="5">
    <location>
        <position position="184"/>
    </location>
    <ligand>
        <name>biotin</name>
        <dbReference type="ChEBI" id="CHEBI:57586"/>
    </ligand>
</feature>
<evidence type="ECO:0000256" key="3">
    <source>
        <dbReference type="ARBA" id="ARBA00022840"/>
    </source>
</evidence>
<dbReference type="InterPro" id="IPR036390">
    <property type="entry name" value="WH_DNA-bd_sf"/>
</dbReference>
<comment type="similarity">
    <text evidence="5">Belongs to the biotin--protein ligase family.</text>
</comment>
<keyword evidence="8" id="KW-1185">Reference proteome</keyword>
<keyword evidence="1 5" id="KW-0436">Ligase</keyword>
<dbReference type="InterPro" id="IPR045864">
    <property type="entry name" value="aa-tRNA-synth_II/BPL/LPL"/>
</dbReference>
<evidence type="ECO:0000256" key="1">
    <source>
        <dbReference type="ARBA" id="ARBA00022598"/>
    </source>
</evidence>
<keyword evidence="5" id="KW-0805">Transcription regulation</keyword>
<feature type="binding site" evidence="5">
    <location>
        <position position="114"/>
    </location>
    <ligand>
        <name>biotin</name>
        <dbReference type="ChEBI" id="CHEBI:57586"/>
    </ligand>
</feature>
<dbReference type="InterPro" id="IPR036388">
    <property type="entry name" value="WH-like_DNA-bd_sf"/>
</dbReference>
<dbReference type="Pfam" id="PF08279">
    <property type="entry name" value="HTH_11"/>
    <property type="match status" value="1"/>
</dbReference>
<feature type="DNA-binding region" description="H-T-H motif" evidence="5">
    <location>
        <begin position="19"/>
        <end position="38"/>
    </location>
</feature>
<dbReference type="Proteomes" id="UP000028542">
    <property type="component" value="Unassembled WGS sequence"/>
</dbReference>
<dbReference type="InterPro" id="IPR030855">
    <property type="entry name" value="Bifunct_BirA"/>
</dbReference>
<dbReference type="CDD" id="cd16442">
    <property type="entry name" value="BPL"/>
    <property type="match status" value="1"/>
</dbReference>
<dbReference type="CDD" id="cd00090">
    <property type="entry name" value="HTH_ARSR"/>
    <property type="match status" value="1"/>
</dbReference>
<keyword evidence="3 5" id="KW-0067">ATP-binding</keyword>
<keyword evidence="5" id="KW-0238">DNA-binding</keyword>
<keyword evidence="4 5" id="KW-0092">Biotin</keyword>
<feature type="domain" description="BPL/LPL catalytic" evidence="6">
    <location>
        <begin position="77"/>
        <end position="255"/>
    </location>
</feature>
<dbReference type="InterPro" id="IPR011991">
    <property type="entry name" value="ArsR-like_HTH"/>
</dbReference>
<dbReference type="EMBL" id="JPMD01000041">
    <property type="protein sequence ID" value="KEZ85168.1"/>
    <property type="molecule type" value="Genomic_DNA"/>
</dbReference>
<dbReference type="GO" id="GO:0005524">
    <property type="term" value="F:ATP binding"/>
    <property type="evidence" value="ECO:0007669"/>
    <property type="project" value="UniProtKB-UniRule"/>
</dbReference>
<feature type="binding site" evidence="5">
    <location>
        <begin position="90"/>
        <end position="92"/>
    </location>
    <ligand>
        <name>biotin</name>
        <dbReference type="ChEBI" id="CHEBI:57586"/>
    </ligand>
</feature>
<name>A0A084J884_9CLOT</name>
<keyword evidence="5" id="KW-0678">Repressor</keyword>
<comment type="function">
    <text evidence="5">Acts both as a biotin--[acetyl-CoA-carboxylase] ligase and a repressor.</text>
</comment>
<dbReference type="eggNOG" id="COG1654">
    <property type="taxonomic scope" value="Bacteria"/>
</dbReference>
<evidence type="ECO:0000256" key="2">
    <source>
        <dbReference type="ARBA" id="ARBA00022741"/>
    </source>
</evidence>
<dbReference type="Gene3D" id="3.30.930.10">
    <property type="entry name" value="Bira Bifunctional Protein, Domain 2"/>
    <property type="match status" value="1"/>
</dbReference>
<keyword evidence="5" id="KW-0804">Transcription</keyword>
<evidence type="ECO:0000259" key="6">
    <source>
        <dbReference type="PROSITE" id="PS51733"/>
    </source>
</evidence>
<dbReference type="NCBIfam" id="TIGR00121">
    <property type="entry name" value="birA_ligase"/>
    <property type="match status" value="1"/>
</dbReference>
<sequence>MKKKILNILRKSKDEYISGERLSEELGITRAGIWKHIKSLKEAGYVIESISNRGYKLVSTPDIIDGEEILPLLTTKYIGRNFIHFDEVDSTNVQCRRECSNNPIEGMVVAAEEQTSGKGRLGRSWISPKGTGIWMSIVLKPNISPMVAPRATLIGAAAVYTALKEMGISVGIKWPNDIVINGKKICGILTEMNAEIERVNYVIMGIGINVNMESFPDELKEKATSLKNELGNEVDRKKLVANILNNFEMFYEDFKNTGDISRVIEICREGSLLINKEVRVINGNNEVICTVIDIDDEGELIVKHKDGTINRVISGEVSVRGIYGYI</sequence>
<dbReference type="GO" id="GO:0005737">
    <property type="term" value="C:cytoplasm"/>
    <property type="evidence" value="ECO:0007669"/>
    <property type="project" value="TreeGrafter"/>
</dbReference>
<reference evidence="7 8" key="1">
    <citation type="submission" date="2014-07" db="EMBL/GenBank/DDBJ databases">
        <title>Draft genome of Clostridium sulfidigenes 113A isolated from sediments associated with methane hydrate from Krishna Godavari basin.</title>
        <authorList>
            <person name="Honkalas V.S."/>
            <person name="Dabir A.P."/>
            <person name="Arora P."/>
            <person name="Dhakephalkar P.K."/>
        </authorList>
    </citation>
    <scope>NUCLEOTIDE SEQUENCE [LARGE SCALE GENOMIC DNA]</scope>
    <source>
        <strain evidence="7 8">113A</strain>
    </source>
</reference>
<dbReference type="GO" id="GO:0016740">
    <property type="term" value="F:transferase activity"/>
    <property type="evidence" value="ECO:0007669"/>
    <property type="project" value="UniProtKB-ARBA"/>
</dbReference>
<dbReference type="GO" id="GO:0004077">
    <property type="term" value="F:biotin--[biotin carboxyl-carrier protein] ligase activity"/>
    <property type="evidence" value="ECO:0007669"/>
    <property type="project" value="UniProtKB-UniRule"/>
</dbReference>
<dbReference type="Gene3D" id="2.30.30.100">
    <property type="match status" value="1"/>
</dbReference>
<comment type="caution">
    <text evidence="5">Lacks conserved residue(s) required for the propagation of feature annotation.</text>
</comment>
<dbReference type="PANTHER" id="PTHR12835">
    <property type="entry name" value="BIOTIN PROTEIN LIGASE"/>
    <property type="match status" value="1"/>
</dbReference>
<dbReference type="SUPFAM" id="SSF50037">
    <property type="entry name" value="C-terminal domain of transcriptional repressors"/>
    <property type="match status" value="1"/>
</dbReference>
<organism evidence="7 8">
    <name type="scientific">Clostridium sulfidigenes</name>
    <dbReference type="NCBI Taxonomy" id="318464"/>
    <lineage>
        <taxon>Bacteria</taxon>
        <taxon>Bacillati</taxon>
        <taxon>Bacillota</taxon>
        <taxon>Clostridia</taxon>
        <taxon>Eubacteriales</taxon>
        <taxon>Clostridiaceae</taxon>
        <taxon>Clostridium</taxon>
    </lineage>
</organism>
<proteinExistence type="inferred from homology"/>
<dbReference type="SUPFAM" id="SSF55681">
    <property type="entry name" value="Class II aaRS and biotin synthetases"/>
    <property type="match status" value="1"/>
</dbReference>
<dbReference type="STRING" id="318464.IO99_16275"/>
<dbReference type="PANTHER" id="PTHR12835:SF5">
    <property type="entry name" value="BIOTIN--PROTEIN LIGASE"/>
    <property type="match status" value="1"/>
</dbReference>
<dbReference type="HAMAP" id="MF_00978">
    <property type="entry name" value="Bifunct_BirA"/>
    <property type="match status" value="1"/>
</dbReference>
<dbReference type="PROSITE" id="PS51733">
    <property type="entry name" value="BPL_LPL_CATALYTIC"/>
    <property type="match status" value="1"/>
</dbReference>
<dbReference type="InterPro" id="IPR003142">
    <property type="entry name" value="BPL_C"/>
</dbReference>
<evidence type="ECO:0000256" key="5">
    <source>
        <dbReference type="HAMAP-Rule" id="MF_00978"/>
    </source>
</evidence>
<gene>
    <name evidence="5" type="primary">birA</name>
    <name evidence="7" type="ORF">IO99_16275</name>
</gene>
<dbReference type="InterPro" id="IPR004408">
    <property type="entry name" value="Biotin_CoA_COase_ligase"/>
</dbReference>
<comment type="catalytic activity">
    <reaction evidence="5">
        <text>biotin + L-lysyl-[protein] + ATP = N(6)-biotinyl-L-lysyl-[protein] + AMP + diphosphate + H(+)</text>
        <dbReference type="Rhea" id="RHEA:11756"/>
        <dbReference type="Rhea" id="RHEA-COMP:9752"/>
        <dbReference type="Rhea" id="RHEA-COMP:10505"/>
        <dbReference type="ChEBI" id="CHEBI:15378"/>
        <dbReference type="ChEBI" id="CHEBI:29969"/>
        <dbReference type="ChEBI" id="CHEBI:30616"/>
        <dbReference type="ChEBI" id="CHEBI:33019"/>
        <dbReference type="ChEBI" id="CHEBI:57586"/>
        <dbReference type="ChEBI" id="CHEBI:83144"/>
        <dbReference type="ChEBI" id="CHEBI:456215"/>
        <dbReference type="EC" id="6.3.4.15"/>
    </reaction>
</comment>
<dbReference type="InterPro" id="IPR008988">
    <property type="entry name" value="Transcriptional_repressor_C"/>
</dbReference>
<evidence type="ECO:0000313" key="7">
    <source>
        <dbReference type="EMBL" id="KEZ85168.1"/>
    </source>
</evidence>
<dbReference type="SUPFAM" id="SSF46785">
    <property type="entry name" value="Winged helix' DNA-binding domain"/>
    <property type="match status" value="1"/>
</dbReference>
<dbReference type="GO" id="GO:0006355">
    <property type="term" value="P:regulation of DNA-templated transcription"/>
    <property type="evidence" value="ECO:0007669"/>
    <property type="project" value="UniProtKB-UniRule"/>
</dbReference>